<proteinExistence type="predicted"/>
<dbReference type="SUPFAM" id="SSF52540">
    <property type="entry name" value="P-loop containing nucleoside triphosphate hydrolases"/>
    <property type="match status" value="1"/>
</dbReference>
<accession>J8PQ55</accession>
<dbReference type="GO" id="GO:0033063">
    <property type="term" value="C:Rad51B-Rad51C-Rad51D-XRCC2 complex"/>
    <property type="evidence" value="ECO:0007669"/>
    <property type="project" value="TreeGrafter"/>
</dbReference>
<dbReference type="EMBL" id="ALIE01000041">
    <property type="protein sequence ID" value="EJS44280.1"/>
    <property type="molecule type" value="Genomic_DNA"/>
</dbReference>
<comment type="caution">
    <text evidence="9">The sequence shown here is derived from an EMBL/GenBank/DDBJ whole genome shotgun (WGS) entry which is preliminary data.</text>
</comment>
<dbReference type="PANTHER" id="PTHR46239:SF1">
    <property type="entry name" value="DNA REPAIR PROTEIN RAD51 HOMOLOG 3"/>
    <property type="match status" value="1"/>
</dbReference>
<keyword evidence="3" id="KW-0227">DNA damage</keyword>
<keyword evidence="6" id="KW-0539">Nucleus</keyword>
<dbReference type="GO" id="GO:0000400">
    <property type="term" value="F:four-way junction DNA binding"/>
    <property type="evidence" value="ECO:0007669"/>
    <property type="project" value="TreeGrafter"/>
</dbReference>
<evidence type="ECO:0000256" key="5">
    <source>
        <dbReference type="ARBA" id="ARBA00023204"/>
    </source>
</evidence>
<dbReference type="GO" id="GO:0033065">
    <property type="term" value="C:Rad51C-XRCC3 complex"/>
    <property type="evidence" value="ECO:0007669"/>
    <property type="project" value="TreeGrafter"/>
</dbReference>
<dbReference type="HOGENOM" id="CLU_053754_0_0_1"/>
<name>J8PQ55_SACAR</name>
<keyword evidence="5" id="KW-0234">DNA repair</keyword>
<dbReference type="OrthoDB" id="5957327at2759"/>
<dbReference type="Proteomes" id="UP000006968">
    <property type="component" value="Chromosome IV"/>
</dbReference>
<dbReference type="InterPro" id="IPR052093">
    <property type="entry name" value="HR_Repair_Mediator"/>
</dbReference>
<evidence type="ECO:0000256" key="1">
    <source>
        <dbReference type="ARBA" id="ARBA00004123"/>
    </source>
</evidence>
<feature type="domain" description="RecA family profile 1" evidence="8">
    <location>
        <begin position="14"/>
        <end position="192"/>
    </location>
</feature>
<dbReference type="InterPro" id="IPR027417">
    <property type="entry name" value="P-loop_NTPase"/>
</dbReference>
<keyword evidence="2" id="KW-0547">Nucleotide-binding</keyword>
<dbReference type="Pfam" id="PF06745">
    <property type="entry name" value="ATPase"/>
    <property type="match status" value="1"/>
</dbReference>
<comment type="subcellular location">
    <subcellularLocation>
        <location evidence="1">Nucleus</location>
    </subcellularLocation>
</comment>
<dbReference type="GO" id="GO:0140664">
    <property type="term" value="F:ATP-dependent DNA damage sensor activity"/>
    <property type="evidence" value="ECO:0007669"/>
    <property type="project" value="InterPro"/>
</dbReference>
<evidence type="ECO:0000313" key="10">
    <source>
        <dbReference type="Proteomes" id="UP000006968"/>
    </source>
</evidence>
<sequence length="411" mass="47397">MSFGIPLSQLIVENPEPISSGITRLDEILNLGFQARSIYEIFGPPGIGKTNFGIQLVSKSLENMRQSKSNDDKILWIEVFQDMPINLLKERFPNFDIVEENVKRVRIMKFGQLLYFFQNLFKLSQSMKYKLIIIDGFSQLVCDHLCTLSKRSGGMLDKTMHELKCRHLILIFTVMTKYTHSTGSTIILLDDCMNTAFQSNEFESLEEDYEILEDGSNFHVNSNNERRKNNRHILKSALVANIAMGGKDSTWEVFLRDRIGFFRDWNEHVDETIFVKTKRVKTPSSQDIEGCTIREMRINKRNYENFRVAIVFNLHGEDRKRDATKRLKRTRSIEDRNTIIKFDFDKATGQFRDIIDQKINQKINHANIGSIPTLAAAVSCCSQVLVTPASDDDPSLPNTERKEEIIYDSEG</sequence>
<dbReference type="PROSITE" id="PS50162">
    <property type="entry name" value="RECA_2"/>
    <property type="match status" value="1"/>
</dbReference>
<dbReference type="GO" id="GO:0007131">
    <property type="term" value="P:reciprocal meiotic recombination"/>
    <property type="evidence" value="ECO:0007669"/>
    <property type="project" value="TreeGrafter"/>
</dbReference>
<evidence type="ECO:0000259" key="8">
    <source>
        <dbReference type="PROSITE" id="PS50162"/>
    </source>
</evidence>
<feature type="region of interest" description="Disordered" evidence="7">
    <location>
        <begin position="389"/>
        <end position="411"/>
    </location>
</feature>
<dbReference type="InterPro" id="IPR014774">
    <property type="entry name" value="KaiC-like_dom"/>
</dbReference>
<dbReference type="Gene3D" id="3.40.50.300">
    <property type="entry name" value="P-loop containing nucleotide triphosphate hydrolases"/>
    <property type="match status" value="1"/>
</dbReference>
<keyword evidence="4" id="KW-0067">ATP-binding</keyword>
<dbReference type="GO" id="GO:0000707">
    <property type="term" value="P:meiotic DNA recombinase assembly"/>
    <property type="evidence" value="ECO:0007669"/>
    <property type="project" value="TreeGrafter"/>
</dbReference>
<keyword evidence="10" id="KW-1185">Reference proteome</keyword>
<dbReference type="GO" id="GO:0005657">
    <property type="term" value="C:replication fork"/>
    <property type="evidence" value="ECO:0007669"/>
    <property type="project" value="TreeGrafter"/>
</dbReference>
<evidence type="ECO:0000256" key="2">
    <source>
        <dbReference type="ARBA" id="ARBA00022741"/>
    </source>
</evidence>
<dbReference type="GO" id="GO:0005524">
    <property type="term" value="F:ATP binding"/>
    <property type="evidence" value="ECO:0007669"/>
    <property type="project" value="UniProtKB-KW"/>
</dbReference>
<organism evidence="9 10">
    <name type="scientific">Saccharomyces arboricola (strain H-6 / AS 2.3317 / CBS 10644)</name>
    <name type="common">Yeast</name>
    <dbReference type="NCBI Taxonomy" id="1160507"/>
    <lineage>
        <taxon>Eukaryota</taxon>
        <taxon>Fungi</taxon>
        <taxon>Dikarya</taxon>
        <taxon>Ascomycota</taxon>
        <taxon>Saccharomycotina</taxon>
        <taxon>Saccharomycetes</taxon>
        <taxon>Saccharomycetales</taxon>
        <taxon>Saccharomycetaceae</taxon>
        <taxon>Saccharomyces</taxon>
    </lineage>
</organism>
<evidence type="ECO:0000256" key="4">
    <source>
        <dbReference type="ARBA" id="ARBA00022840"/>
    </source>
</evidence>
<dbReference type="InterPro" id="IPR020588">
    <property type="entry name" value="RecA_ATP-bd"/>
</dbReference>
<evidence type="ECO:0000256" key="6">
    <source>
        <dbReference type="ARBA" id="ARBA00023242"/>
    </source>
</evidence>
<evidence type="ECO:0000256" key="3">
    <source>
        <dbReference type="ARBA" id="ARBA00022763"/>
    </source>
</evidence>
<dbReference type="GO" id="GO:0008821">
    <property type="term" value="F:crossover junction DNA endonuclease activity"/>
    <property type="evidence" value="ECO:0007669"/>
    <property type="project" value="TreeGrafter"/>
</dbReference>
<evidence type="ECO:0000256" key="7">
    <source>
        <dbReference type="SAM" id="MobiDB-lite"/>
    </source>
</evidence>
<gene>
    <name evidence="9" type="ORF">SU7_0622</name>
</gene>
<dbReference type="PANTHER" id="PTHR46239">
    <property type="entry name" value="DNA REPAIR PROTEIN RAD51 HOMOLOG 3 RAD51C"/>
    <property type="match status" value="1"/>
</dbReference>
<protein>
    <submittedName>
        <fullName evidence="9">Rad55p</fullName>
    </submittedName>
</protein>
<reference evidence="9 10" key="1">
    <citation type="journal article" date="2013" name="BMC Genomics">
        <title>High quality de novo sequencing and assembly of the Saccharomyces arboricolus genome.</title>
        <authorList>
            <person name="Liti G."/>
            <person name="Nguyen Ba A.N."/>
            <person name="Blythe M."/>
            <person name="Mueller C.A."/>
            <person name="Bergstroem A."/>
            <person name="Cubillos F.A."/>
            <person name="Dafhnis-Calas F."/>
            <person name="Khoshraftar S."/>
            <person name="Malla S."/>
            <person name="Mehta N."/>
            <person name="Siow C.C."/>
            <person name="Warringer J."/>
            <person name="Moses A.M."/>
            <person name="Louis E.J."/>
            <person name="Nieduszynski C.A."/>
        </authorList>
    </citation>
    <scope>NUCLEOTIDE SEQUENCE [LARGE SCALE GENOMIC DNA]</scope>
    <source>
        <strain evidence="10">H-6 / AS 2.3317 / CBS 10644</strain>
    </source>
</reference>
<evidence type="ECO:0000313" key="9">
    <source>
        <dbReference type="EMBL" id="EJS44280.1"/>
    </source>
</evidence>
<dbReference type="AlphaFoldDB" id="J8PQ55"/>